<accession>A0A6A6I0L4</accession>
<evidence type="ECO:0000256" key="2">
    <source>
        <dbReference type="ARBA" id="ARBA00022771"/>
    </source>
</evidence>
<feature type="compositionally biased region" description="Basic residues" evidence="5">
    <location>
        <begin position="676"/>
        <end position="686"/>
    </location>
</feature>
<dbReference type="Proteomes" id="UP000800094">
    <property type="component" value="Unassembled WGS sequence"/>
</dbReference>
<dbReference type="InterPro" id="IPR036855">
    <property type="entry name" value="Znf_CCCH_sf"/>
</dbReference>
<dbReference type="InterPro" id="IPR000571">
    <property type="entry name" value="Znf_CCCH"/>
</dbReference>
<gene>
    <name evidence="7" type="ORF">BU26DRAFT_569713</name>
</gene>
<sequence length="1047" mass="113449">MAPSHVPSDPLALQGQNVYTDPSYENLFPVDQYRSQSWNPAQLNQHSGLVPNNSSNQSWHHNSFPQQSYNPISQPYPNQGHGFRTASPYPYGQFTNHGSVGNYAHAANVDPSLGIDPAAVRQQQPSPYQLPPQNAPQAHSNSVTPQPLQQGSAAQNARPTPAPSPYQIPKTTAELFAQRAVPTAFAKPVKNPEYEIPKGRKSGGFVVLDQAALAKATKSTALNKFVTLGSEALHLASNRTALPLYNPRQSVKDLKKAGADKKLLAKTSSTKPPTSAGAKTARREVSDTESYDSSDDDSEYTDDEDSESPLPAIRPDEPHEAVRYDIIKATWYPRTSQPSSEKIKSSLRDAWEVLNTIQKRWRNDSKAVAEAEEQKKVGELPVLKSRVTSQRDLLQSALKSALEYAHPDVLYHFGQVKQFLYLCYLFLANRVKMKDFDGPLPSVILQILARCAGTSTTEALEDTKVIKALNAMKKNVNDKNKALIQQIIDGAAAGSKKAKVSSPPEIEVTGESRSVKRPATQAANRPTSDGPAAKKLKPTETTTNGEKKPATTTSAPKTAVPAGMAQKRPGEKPSPTAAKARGNQVVNKPSTLFASLNAASKKPGTGATSASTAKMTTKTAVAAAKEKKSAPAAPAKPAFSFAETMAQLLKPKEEEPAAPTKTEKQLPPETPEEKARRLRKESRRHLRVAFRPDASLVSIRYFNHDPNEESGHDENFLRDAGDIGGEGRMFRQHKDLVDDEDDDDLEVEYRPWKEPTLVDFSTVDAEERKRNYEPYGGGECKPSCPEKEANARHENSTLMVFYTHPSDIPSSPREPLEQQTQSSTSAPVTNFGLPPELVRSRAPKGATPTPTPDFSSLENIFKQFSVPTTNPASTTASQNTYVASAVTAPSVPAVPDLASILSALNGQAQAQAPAQVPAPFPSAQQPAAAAPALDFNAIMSAIQGNTALPQPPPPPGWPVFPPVFPQPQQDGGVAYQAQPQPQHNQHGHGGHKRQRDDGNGHEDRGSKRHRGGAGGGGKPHKVIPCRFFQKGMCNKGDECTYIHDVNM</sequence>
<organism evidence="7 8">
    <name type="scientific">Trematosphaeria pertusa</name>
    <dbReference type="NCBI Taxonomy" id="390896"/>
    <lineage>
        <taxon>Eukaryota</taxon>
        <taxon>Fungi</taxon>
        <taxon>Dikarya</taxon>
        <taxon>Ascomycota</taxon>
        <taxon>Pezizomycotina</taxon>
        <taxon>Dothideomycetes</taxon>
        <taxon>Pleosporomycetidae</taxon>
        <taxon>Pleosporales</taxon>
        <taxon>Massarineae</taxon>
        <taxon>Trematosphaeriaceae</taxon>
        <taxon>Trematosphaeria</taxon>
    </lineage>
</organism>
<keyword evidence="2 4" id="KW-0863">Zinc-finger</keyword>
<protein>
    <recommendedName>
        <fullName evidence="6">C3H1-type domain-containing protein</fullName>
    </recommendedName>
</protein>
<evidence type="ECO:0000313" key="8">
    <source>
        <dbReference type="Proteomes" id="UP000800094"/>
    </source>
</evidence>
<feature type="region of interest" description="Disordered" evidence="5">
    <location>
        <begin position="803"/>
        <end position="856"/>
    </location>
</feature>
<feature type="compositionally biased region" description="Low complexity" evidence="5">
    <location>
        <begin position="550"/>
        <end position="562"/>
    </location>
</feature>
<dbReference type="RefSeq" id="XP_033678820.1">
    <property type="nucleotide sequence ID" value="XM_033833916.1"/>
</dbReference>
<dbReference type="OrthoDB" id="4347at2759"/>
<feature type="region of interest" description="Disordered" evidence="5">
    <location>
        <begin position="42"/>
        <end position="90"/>
    </location>
</feature>
<evidence type="ECO:0000256" key="1">
    <source>
        <dbReference type="ARBA" id="ARBA00022723"/>
    </source>
</evidence>
<keyword evidence="8" id="KW-1185">Reference proteome</keyword>
<dbReference type="PANTHER" id="PTHR46695:SF5">
    <property type="entry name" value="RNA POLYMERASE-ASSOCIATED PROTEIN RTF1 HOMOLOG"/>
    <property type="match status" value="1"/>
</dbReference>
<feature type="compositionally biased region" description="Acidic residues" evidence="5">
    <location>
        <begin position="287"/>
        <end position="307"/>
    </location>
</feature>
<feature type="compositionally biased region" description="Low complexity" evidence="5">
    <location>
        <begin position="630"/>
        <end position="642"/>
    </location>
</feature>
<feature type="compositionally biased region" description="Polar residues" evidence="5">
    <location>
        <begin position="817"/>
        <end position="828"/>
    </location>
</feature>
<feature type="region of interest" description="Disordered" evidence="5">
    <location>
        <begin position="123"/>
        <end position="168"/>
    </location>
</feature>
<feature type="compositionally biased region" description="Basic and acidic residues" evidence="5">
    <location>
        <begin position="650"/>
        <end position="675"/>
    </location>
</feature>
<feature type="compositionally biased region" description="Polar residues" evidence="5">
    <location>
        <begin position="135"/>
        <end position="158"/>
    </location>
</feature>
<dbReference type="SMART" id="SM00356">
    <property type="entry name" value="ZnF_C3H1"/>
    <property type="match status" value="1"/>
</dbReference>
<dbReference type="Gene3D" id="4.10.1000.10">
    <property type="entry name" value="Zinc finger, CCCH-type"/>
    <property type="match status" value="1"/>
</dbReference>
<evidence type="ECO:0000259" key="6">
    <source>
        <dbReference type="PROSITE" id="PS50103"/>
    </source>
</evidence>
<keyword evidence="1 4" id="KW-0479">Metal-binding</keyword>
<name>A0A6A6I0L4_9PLEO</name>
<dbReference type="GeneID" id="54587246"/>
<dbReference type="GO" id="GO:0008270">
    <property type="term" value="F:zinc ion binding"/>
    <property type="evidence" value="ECO:0007669"/>
    <property type="project" value="UniProtKB-KW"/>
</dbReference>
<feature type="region of interest" description="Disordered" evidence="5">
    <location>
        <begin position="944"/>
        <end position="1020"/>
    </location>
</feature>
<dbReference type="SUPFAM" id="SSF90229">
    <property type="entry name" value="CCCH zinc finger"/>
    <property type="match status" value="1"/>
</dbReference>
<dbReference type="PROSITE" id="PS50103">
    <property type="entry name" value="ZF_C3H1"/>
    <property type="match status" value="1"/>
</dbReference>
<feature type="compositionally biased region" description="Pro residues" evidence="5">
    <location>
        <begin position="949"/>
        <end position="965"/>
    </location>
</feature>
<evidence type="ECO:0000313" key="7">
    <source>
        <dbReference type="EMBL" id="KAF2243816.1"/>
    </source>
</evidence>
<feature type="zinc finger region" description="C3H1-type" evidence="4">
    <location>
        <begin position="1019"/>
        <end position="1046"/>
    </location>
</feature>
<dbReference type="PANTHER" id="PTHR46695">
    <property type="entry name" value="ZINC FINGER CCCH DOMAIN-CONTAINING PROTEIN 44-RELATED"/>
    <property type="match status" value="1"/>
</dbReference>
<feature type="region of interest" description="Disordered" evidence="5">
    <location>
        <begin position="262"/>
        <end position="319"/>
    </location>
</feature>
<reference evidence="7" key="1">
    <citation type="journal article" date="2020" name="Stud. Mycol.">
        <title>101 Dothideomycetes genomes: a test case for predicting lifestyles and emergence of pathogens.</title>
        <authorList>
            <person name="Haridas S."/>
            <person name="Albert R."/>
            <person name="Binder M."/>
            <person name="Bloem J."/>
            <person name="Labutti K."/>
            <person name="Salamov A."/>
            <person name="Andreopoulos B."/>
            <person name="Baker S."/>
            <person name="Barry K."/>
            <person name="Bills G."/>
            <person name="Bluhm B."/>
            <person name="Cannon C."/>
            <person name="Castanera R."/>
            <person name="Culley D."/>
            <person name="Daum C."/>
            <person name="Ezra D."/>
            <person name="Gonzalez J."/>
            <person name="Henrissat B."/>
            <person name="Kuo A."/>
            <person name="Liang C."/>
            <person name="Lipzen A."/>
            <person name="Lutzoni F."/>
            <person name="Magnuson J."/>
            <person name="Mondo S."/>
            <person name="Nolan M."/>
            <person name="Ohm R."/>
            <person name="Pangilinan J."/>
            <person name="Park H.-J."/>
            <person name="Ramirez L."/>
            <person name="Alfaro M."/>
            <person name="Sun H."/>
            <person name="Tritt A."/>
            <person name="Yoshinaga Y."/>
            <person name="Zwiers L.-H."/>
            <person name="Turgeon B."/>
            <person name="Goodwin S."/>
            <person name="Spatafora J."/>
            <person name="Crous P."/>
            <person name="Grigoriev I."/>
        </authorList>
    </citation>
    <scope>NUCLEOTIDE SEQUENCE</scope>
    <source>
        <strain evidence="7">CBS 122368</strain>
    </source>
</reference>
<feature type="compositionally biased region" description="Polar residues" evidence="5">
    <location>
        <begin position="64"/>
        <end position="77"/>
    </location>
</feature>
<evidence type="ECO:0000256" key="4">
    <source>
        <dbReference type="PROSITE-ProRule" id="PRU00723"/>
    </source>
</evidence>
<dbReference type="EMBL" id="ML987204">
    <property type="protein sequence ID" value="KAF2243816.1"/>
    <property type="molecule type" value="Genomic_DNA"/>
</dbReference>
<dbReference type="AlphaFoldDB" id="A0A6A6I0L4"/>
<feature type="compositionally biased region" description="Polar residues" evidence="5">
    <location>
        <begin position="42"/>
        <end position="51"/>
    </location>
</feature>
<proteinExistence type="predicted"/>
<evidence type="ECO:0000256" key="5">
    <source>
        <dbReference type="SAM" id="MobiDB-lite"/>
    </source>
</evidence>
<feature type="region of interest" description="Disordered" evidence="5">
    <location>
        <begin position="622"/>
        <end position="686"/>
    </location>
</feature>
<feature type="region of interest" description="Disordered" evidence="5">
    <location>
        <begin position="494"/>
        <end position="586"/>
    </location>
</feature>
<evidence type="ECO:0000256" key="3">
    <source>
        <dbReference type="ARBA" id="ARBA00022833"/>
    </source>
</evidence>
<feature type="compositionally biased region" description="Low complexity" evidence="5">
    <location>
        <begin position="52"/>
        <end position="63"/>
    </location>
</feature>
<dbReference type="Pfam" id="PF00642">
    <property type="entry name" value="zf-CCCH"/>
    <property type="match status" value="1"/>
</dbReference>
<keyword evidence="3 4" id="KW-0862">Zinc</keyword>
<feature type="compositionally biased region" description="Basic and acidic residues" evidence="5">
    <location>
        <begin position="994"/>
        <end position="1005"/>
    </location>
</feature>
<feature type="domain" description="C3H1-type" evidence="6">
    <location>
        <begin position="1019"/>
        <end position="1046"/>
    </location>
</feature>